<dbReference type="Gene3D" id="3.80.10.10">
    <property type="entry name" value="Ribonuclease Inhibitor"/>
    <property type="match status" value="1"/>
</dbReference>
<dbReference type="Gene3D" id="2.60.40.3890">
    <property type="match status" value="1"/>
</dbReference>
<evidence type="ECO:0000313" key="8">
    <source>
        <dbReference type="Proteomes" id="UP000286288"/>
    </source>
</evidence>
<feature type="domain" description="MucBP" evidence="5">
    <location>
        <begin position="846"/>
        <end position="908"/>
    </location>
</feature>
<keyword evidence="3" id="KW-1133">Transmembrane helix</keyword>
<feature type="domain" description="MucBP" evidence="5">
    <location>
        <begin position="642"/>
        <end position="704"/>
    </location>
</feature>
<keyword evidence="3" id="KW-0472">Membrane</keyword>
<dbReference type="InterPro" id="IPR054360">
    <property type="entry name" value="InlK_D2"/>
</dbReference>
<feature type="domain" description="MucBP" evidence="5">
    <location>
        <begin position="506"/>
        <end position="568"/>
    </location>
</feature>
<dbReference type="InterPro" id="IPR009459">
    <property type="entry name" value="MucBP_dom"/>
</dbReference>
<feature type="chain" id="PRO_5019579238" description="LPXTG-domain-containing protein cell wall anchor domain protein" evidence="4">
    <location>
        <begin position="29"/>
        <end position="1168"/>
    </location>
</feature>
<proteinExistence type="predicted"/>
<keyword evidence="1" id="KW-0677">Repeat</keyword>
<feature type="domain" description="MucBP" evidence="5">
    <location>
        <begin position="914"/>
        <end position="976"/>
    </location>
</feature>
<dbReference type="Gene3D" id="3.10.20.320">
    <property type="entry name" value="Putative peptidoglycan bound protein (lpxtg motif)"/>
    <property type="match status" value="9"/>
</dbReference>
<comment type="caution">
    <text evidence="7">The sequence shown here is derived from an EMBL/GenBank/DDBJ whole genome shotgun (WGS) entry which is preliminary data.</text>
</comment>
<feature type="domain" description="MucBP" evidence="5">
    <location>
        <begin position="434"/>
        <end position="500"/>
    </location>
</feature>
<feature type="compositionally biased region" description="Acidic residues" evidence="2">
    <location>
        <begin position="1093"/>
        <end position="1103"/>
    </location>
</feature>
<evidence type="ECO:0000259" key="5">
    <source>
        <dbReference type="Pfam" id="PF06458"/>
    </source>
</evidence>
<accession>A0A415EIZ6</accession>
<dbReference type="SUPFAM" id="SSF52058">
    <property type="entry name" value="L domain-like"/>
    <property type="match status" value="1"/>
</dbReference>
<feature type="domain" description="MucBP" evidence="5">
    <location>
        <begin position="710"/>
        <end position="772"/>
    </location>
</feature>
<dbReference type="Pfam" id="PF06458">
    <property type="entry name" value="MucBP"/>
    <property type="match status" value="9"/>
</dbReference>
<feature type="domain" description="MucBP" evidence="5">
    <location>
        <begin position="778"/>
        <end position="840"/>
    </location>
</feature>
<evidence type="ECO:0000256" key="2">
    <source>
        <dbReference type="SAM" id="MobiDB-lite"/>
    </source>
</evidence>
<dbReference type="Proteomes" id="UP000286288">
    <property type="component" value="Unassembled WGS sequence"/>
</dbReference>
<feature type="compositionally biased region" description="Polar residues" evidence="2">
    <location>
        <begin position="100"/>
        <end position="112"/>
    </location>
</feature>
<gene>
    <name evidence="7" type="ORF">DW084_18405</name>
</gene>
<organism evidence="7 8">
    <name type="scientific">Enterococcus casseliflavus</name>
    <name type="common">Enterococcus flavescens</name>
    <dbReference type="NCBI Taxonomy" id="37734"/>
    <lineage>
        <taxon>Bacteria</taxon>
        <taxon>Bacillati</taxon>
        <taxon>Bacillota</taxon>
        <taxon>Bacilli</taxon>
        <taxon>Lactobacillales</taxon>
        <taxon>Enterococcaceae</taxon>
        <taxon>Enterococcus</taxon>
    </lineage>
</organism>
<dbReference type="EMBL" id="QRMZ01000062">
    <property type="protein sequence ID" value="RHK01529.1"/>
    <property type="molecule type" value="Genomic_DNA"/>
</dbReference>
<feature type="compositionally biased region" description="Basic and acidic residues" evidence="2">
    <location>
        <begin position="1066"/>
        <end position="1078"/>
    </location>
</feature>
<evidence type="ECO:0000313" key="7">
    <source>
        <dbReference type="EMBL" id="RHK01529.1"/>
    </source>
</evidence>
<keyword evidence="3" id="KW-0812">Transmembrane</keyword>
<reference evidence="7 8" key="1">
    <citation type="submission" date="2018-08" db="EMBL/GenBank/DDBJ databases">
        <title>A genome reference for cultivated species of the human gut microbiota.</title>
        <authorList>
            <person name="Zou Y."/>
            <person name="Xue W."/>
            <person name="Luo G."/>
        </authorList>
    </citation>
    <scope>NUCLEOTIDE SEQUENCE [LARGE SCALE GENOMIC DNA]</scope>
    <source>
        <strain evidence="7 8">AF48-16</strain>
    </source>
</reference>
<feature type="domain" description="MucBP" evidence="5">
    <location>
        <begin position="982"/>
        <end position="1043"/>
    </location>
</feature>
<dbReference type="Pfam" id="PF22122">
    <property type="entry name" value="InlK_D2"/>
    <property type="match status" value="1"/>
</dbReference>
<feature type="domain" description="Internalin K" evidence="6">
    <location>
        <begin position="315"/>
        <end position="426"/>
    </location>
</feature>
<evidence type="ECO:0008006" key="9">
    <source>
        <dbReference type="Google" id="ProtNLM"/>
    </source>
</evidence>
<feature type="transmembrane region" description="Helical" evidence="3">
    <location>
        <begin position="1142"/>
        <end position="1159"/>
    </location>
</feature>
<evidence type="ECO:0000256" key="1">
    <source>
        <dbReference type="ARBA" id="ARBA00022737"/>
    </source>
</evidence>
<evidence type="ECO:0000256" key="3">
    <source>
        <dbReference type="SAM" id="Phobius"/>
    </source>
</evidence>
<feature type="region of interest" description="Disordered" evidence="2">
    <location>
        <begin position="45"/>
        <end position="112"/>
    </location>
</feature>
<feature type="signal peptide" evidence="4">
    <location>
        <begin position="1"/>
        <end position="28"/>
    </location>
</feature>
<dbReference type="AlphaFoldDB" id="A0A415EIZ6"/>
<keyword evidence="4" id="KW-0732">Signal</keyword>
<feature type="domain" description="MucBP" evidence="5">
    <location>
        <begin position="574"/>
        <end position="636"/>
    </location>
</feature>
<sequence length="1168" mass="127554">MKKKILYNISITTLLTPMLLSPITYVHAENTSEEIAQVDIQNTDHEGDASEATDDSFQSNASLASSDIETENENNKNEDISNQEVPTESQKDSEKSSDSNVQTFSNRTSDTSNIQFESENISDWMPDLTLQTVVANSLGISISELTKDKMVNLQTLYIYSGDANIAKLTGLEYATNLSSFYMSGTNQITDFSVLATLENLVYVYLMGANVTDDRVPDFGDNITRLSLTGADVSDAVYTKIVNMKGLESLSFESNMNITTIAPLVALPNLTELRIQTCSVTDFTVINEFPKLSSLAAYGQNTGRNDAITSLSAKELNYDPDNQSFFVPFSIMPNRLTNFDGYQPPFTTSNSTSQTYFDLNGVQVPSSRISITEDGITVTEVTQSEFESIETMEYNAFYNNPAGSYAKPDGYSFYAISSGTYLHQFSINHQEAAADVTVSYIDTEGNELKPSQKISGNIGESFDATTSEYKLEIDGYTLKEVQGNATGTFSDTAQEVVYVYERSDAAPVTVKYQDTEGNQLADPTVLSGKVGLPYTSKFKEIPGWYVGETPSNASGTFSDTAQEVVYVYERSDAAPVTVRYQDTEGNQLADPTVLSGKVGLPYTSKAKEIAGWYVAQTPTNASGTFNDTVEEVVYVYERSDAAPVTVRYQDTEGNQLADPTVLSGKVGLPYTSEFKEIAGWYVAQVPTNASGTFNDTAQEVVYVYERSDAAPVTVKYQDTEGNQLADPTVLNGKVGLPYTSKFKEIPGWYVGETPSNASGTFSDTAQEVVYVYERSDAAPVIVRYQDTEGNQLADPTVLSGKVGLPYTSKAKEIAGWYVAQTPTNASGTFNDTVQEVVYVYERSDAAPVTVKYQDTEGNQLADPTVLNGKVGLPYTSKAKEIASWYVAQTPTNVSGTFNDTAQEVVYVYERSDAAPVTVRYEDTEGNQLADPAVLNGKVGLPYTSKAKEIAGWYVAQTPTNASGTFNDTAQKVVYVYERSDAAPVIVRYQDTEGNQLADPTVLSGKVGLPYTSEAKEIAGWYVVETPSNASGVFSEDPQEVRYIYDIQDDEETDPGNTTSDPEEETDLDSKDKDQEEDSSKNNTPEPEGNHDSDNESTGEDEETDLTNSSPESERDPDKGSSEVETDATGSLPNTGETLHGQKIMIGLGVLLVFFSLIIIGESRKRKHTK</sequence>
<dbReference type="InterPro" id="IPR032675">
    <property type="entry name" value="LRR_dom_sf"/>
</dbReference>
<evidence type="ECO:0000259" key="6">
    <source>
        <dbReference type="Pfam" id="PF22122"/>
    </source>
</evidence>
<feature type="region of interest" description="Disordered" evidence="2">
    <location>
        <begin position="1044"/>
        <end position="1136"/>
    </location>
</feature>
<protein>
    <recommendedName>
        <fullName evidence="9">LPXTG-domain-containing protein cell wall anchor domain protein</fullName>
    </recommendedName>
</protein>
<evidence type="ECO:0000256" key="4">
    <source>
        <dbReference type="SAM" id="SignalP"/>
    </source>
</evidence>
<feature type="compositionally biased region" description="Polar residues" evidence="2">
    <location>
        <begin position="1126"/>
        <end position="1135"/>
    </location>
</feature>
<feature type="compositionally biased region" description="Basic and acidic residues" evidence="2">
    <location>
        <begin position="1110"/>
        <end position="1120"/>
    </location>
</feature>
<feature type="compositionally biased region" description="Polar residues" evidence="2">
    <location>
        <begin position="55"/>
        <end position="67"/>
    </location>
</feature>
<name>A0A415EIZ6_ENTCA</name>